<accession>A0A9X3A5P1</accession>
<keyword evidence="1" id="KW-0472">Membrane</keyword>
<proteinExistence type="predicted"/>
<dbReference type="Proteomes" id="UP001141259">
    <property type="component" value="Unassembled WGS sequence"/>
</dbReference>
<comment type="caution">
    <text evidence="2">The sequence shown here is derived from an EMBL/GenBank/DDBJ whole genome shotgun (WGS) entry which is preliminary data.</text>
</comment>
<dbReference type="PANTHER" id="PTHR14136:SF17">
    <property type="entry name" value="BTB_POZ DOMAIN-CONTAINING PROTEIN KCTD9"/>
    <property type="match status" value="1"/>
</dbReference>
<organism evidence="2 3">
    <name type="scientific">Umezawaea endophytica</name>
    <dbReference type="NCBI Taxonomy" id="1654476"/>
    <lineage>
        <taxon>Bacteria</taxon>
        <taxon>Bacillati</taxon>
        <taxon>Actinomycetota</taxon>
        <taxon>Actinomycetes</taxon>
        <taxon>Pseudonocardiales</taxon>
        <taxon>Pseudonocardiaceae</taxon>
        <taxon>Umezawaea</taxon>
    </lineage>
</organism>
<dbReference type="Pfam" id="PF00805">
    <property type="entry name" value="Pentapeptide"/>
    <property type="match status" value="2"/>
</dbReference>
<protein>
    <submittedName>
        <fullName evidence="2">Pentapeptide repeat-containing protein</fullName>
    </submittedName>
</protein>
<dbReference type="RefSeq" id="WP_259629396.1">
    <property type="nucleotide sequence ID" value="NZ_JANYMP010000039.1"/>
</dbReference>
<feature type="transmembrane region" description="Helical" evidence="1">
    <location>
        <begin position="66"/>
        <end position="85"/>
    </location>
</feature>
<keyword evidence="1" id="KW-0812">Transmembrane</keyword>
<dbReference type="EMBL" id="JANYMP010000039">
    <property type="protein sequence ID" value="MCS7483944.1"/>
    <property type="molecule type" value="Genomic_DNA"/>
</dbReference>
<evidence type="ECO:0000313" key="3">
    <source>
        <dbReference type="Proteomes" id="UP001141259"/>
    </source>
</evidence>
<keyword evidence="3" id="KW-1185">Reference proteome</keyword>
<dbReference type="PANTHER" id="PTHR14136">
    <property type="entry name" value="BTB_POZ DOMAIN-CONTAINING PROTEIN KCTD9"/>
    <property type="match status" value="1"/>
</dbReference>
<keyword evidence="1" id="KW-1133">Transmembrane helix</keyword>
<name>A0A9X3A5P1_9PSEU</name>
<reference evidence="2" key="1">
    <citation type="submission" date="2022-08" db="EMBL/GenBank/DDBJ databases">
        <authorList>
            <person name="Tistechok S."/>
            <person name="Samborskyy M."/>
            <person name="Roman I."/>
        </authorList>
    </citation>
    <scope>NUCLEOTIDE SEQUENCE</scope>
    <source>
        <strain evidence="2">DSM 103496</strain>
    </source>
</reference>
<sequence>MTSRTFRAVSAAIILLALVVVASLEVLPPLFHPSLTDADLRGVANAETRIQLQQAQGQLQNNVRSALLQMCAGLLVVIGAAATWWQVQVNREGQLTDRFTKAVEQIGSDKVDVRIGGIYALKRIAVNSPADRDTVQFILGAFIRNNSPRGDDDGLPEERRWLLIAHPDIQTAVEVLAQRISFPRHRADRPSTRRKFPDDKKLYLSRVNLRGVQVYQGGLINTQLRHSDLAHSWMQGTVLDGSDLKSADLRGSFLRETSFVDANLALAHLSGADLRDADLRRADLRGTDLRDADLTGARLEGALVDEATSWPVQHADVRPTPAGA</sequence>
<gene>
    <name evidence="2" type="ORF">NZH93_44525</name>
</gene>
<dbReference type="InterPro" id="IPR051082">
    <property type="entry name" value="Pentapeptide-BTB/POZ_domain"/>
</dbReference>
<dbReference type="InterPro" id="IPR001646">
    <property type="entry name" value="5peptide_repeat"/>
</dbReference>
<evidence type="ECO:0000256" key="1">
    <source>
        <dbReference type="SAM" id="Phobius"/>
    </source>
</evidence>
<dbReference type="AlphaFoldDB" id="A0A9X3A5P1"/>
<evidence type="ECO:0000313" key="2">
    <source>
        <dbReference type="EMBL" id="MCS7483944.1"/>
    </source>
</evidence>
<dbReference type="Gene3D" id="2.160.20.80">
    <property type="entry name" value="E3 ubiquitin-protein ligase SopA"/>
    <property type="match status" value="1"/>
</dbReference>
<dbReference type="SUPFAM" id="SSF141571">
    <property type="entry name" value="Pentapeptide repeat-like"/>
    <property type="match status" value="1"/>
</dbReference>